<accession>A0A2B5L694</accession>
<organism evidence="1 2">
    <name type="scientific">Bacillus pseudomycoides</name>
    <dbReference type="NCBI Taxonomy" id="64104"/>
    <lineage>
        <taxon>Bacteria</taxon>
        <taxon>Bacillati</taxon>
        <taxon>Bacillota</taxon>
        <taxon>Bacilli</taxon>
        <taxon>Bacillales</taxon>
        <taxon>Bacillaceae</taxon>
        <taxon>Bacillus</taxon>
        <taxon>Bacillus cereus group</taxon>
    </lineage>
</organism>
<reference evidence="1 2" key="1">
    <citation type="submission" date="2017-09" db="EMBL/GenBank/DDBJ databases">
        <title>Large-scale bioinformatics analysis of Bacillus genomes uncovers conserved roles of natural products in bacterial physiology.</title>
        <authorList>
            <consortium name="Agbiome Team Llc"/>
            <person name="Bleich R.M."/>
            <person name="Grubbs K.J."/>
            <person name="Santa Maria K.C."/>
            <person name="Allen S.E."/>
            <person name="Farag S."/>
            <person name="Shank E.A."/>
            <person name="Bowers A."/>
        </authorList>
    </citation>
    <scope>NUCLEOTIDE SEQUENCE [LARGE SCALE GENOMIC DNA]</scope>
    <source>
        <strain evidence="1 2">AFS009893</strain>
    </source>
</reference>
<comment type="caution">
    <text evidence="1">The sequence shown here is derived from an EMBL/GenBank/DDBJ whole genome shotgun (WGS) entry which is preliminary data.</text>
</comment>
<sequence>MGIILILLFFVCLIKRNYVFVLGIYMISILGIPKNSYIENILGLELNKRIPFDFRFLLIILMLTFLVFKANKGLIKVNIKYLLVSIPIICIFVVSLINGINNSNPLIKSELGLYGQIFLVVFTIIWWVNKFKITTLNLLNICIIGGVIYSIIAVFFAIFGKEFLPTVYGDFYGEIWGKTGRVTFQNVTTLFLISLFSLYLILEKASKRIYIPIFLLNNAAILLSQTRSIILQFYACLLIIGMIVVVKILKRKHLNLKVLAYSLIGIPCVIIGTLIILQYSNLNENSIIENVVNRFTESGTGSIDSRVYTNQTIIENVDNLILGNGIGYPLKFLNASGQLVNEGSWIDNLFLSLYSKLGLLGVFVLTLLIIYGMILNIKAYLSTKDIYFLIISVVYIPFIIICTFLTSQLIHSIQVSIIYLMVLLIPKMVLQQRRV</sequence>
<evidence type="ECO:0000313" key="1">
    <source>
        <dbReference type="EMBL" id="PEM73085.1"/>
    </source>
</evidence>
<dbReference type="Proteomes" id="UP000219775">
    <property type="component" value="Unassembled WGS sequence"/>
</dbReference>
<evidence type="ECO:0000313" key="2">
    <source>
        <dbReference type="Proteomes" id="UP000219775"/>
    </source>
</evidence>
<dbReference type="EMBL" id="NUDP01000008">
    <property type="protein sequence ID" value="PEM73085.1"/>
    <property type="molecule type" value="Genomic_DNA"/>
</dbReference>
<name>A0A2B5L694_9BACI</name>
<proteinExistence type="predicted"/>
<dbReference type="AlphaFoldDB" id="A0A2B5L694"/>
<protein>
    <submittedName>
        <fullName evidence="1">Uncharacterized protein</fullName>
    </submittedName>
</protein>
<dbReference type="RefSeq" id="WP_097847466.1">
    <property type="nucleotide sequence ID" value="NZ_NUAS01000019.1"/>
</dbReference>
<gene>
    <name evidence="1" type="ORF">CN613_02440</name>
</gene>